<evidence type="ECO:0000259" key="1">
    <source>
        <dbReference type="Pfam" id="PF00535"/>
    </source>
</evidence>
<dbReference type="Proteomes" id="UP001208912">
    <property type="component" value="Unassembled WGS sequence"/>
</dbReference>
<dbReference type="Gene3D" id="3.90.550.10">
    <property type="entry name" value="Spore Coat Polysaccharide Biosynthesis Protein SpsA, Chain A"/>
    <property type="match status" value="1"/>
</dbReference>
<dbReference type="PANTHER" id="PTHR22916">
    <property type="entry name" value="GLYCOSYLTRANSFERASE"/>
    <property type="match status" value="1"/>
</dbReference>
<dbReference type="InterPro" id="IPR001173">
    <property type="entry name" value="Glyco_trans_2-like"/>
</dbReference>
<reference evidence="3 5" key="1">
    <citation type="submission" date="2022-06" db="EMBL/GenBank/DDBJ databases">
        <title>Leptospira isolates from biofilms formed at urban environments.</title>
        <authorList>
            <person name="Ribeiro P.S."/>
            <person name="Sousa T."/>
            <person name="Carvalho N."/>
            <person name="Aburjaile F."/>
            <person name="Neves F."/>
            <person name="Oliveira D."/>
            <person name="Blanco L."/>
            <person name="Lima J."/>
            <person name="Costa F."/>
            <person name="Brenig B."/>
            <person name="Soares S."/>
            <person name="Ramos R."/>
            <person name="Goes-Neto A."/>
            <person name="Matiuzzi M."/>
            <person name="Azevedo V."/>
            <person name="Ristow P."/>
        </authorList>
    </citation>
    <scope>NUCLEOTIDE SEQUENCE</scope>
    <source>
        <strain evidence="2 5">VSF19</strain>
        <strain evidence="3">VSF20</strain>
    </source>
</reference>
<accession>A0AAW5VHF8</accession>
<dbReference type="AlphaFoldDB" id="A0AAW5VHF8"/>
<proteinExistence type="predicted"/>
<dbReference type="CDD" id="cd06433">
    <property type="entry name" value="GT_2_WfgS_like"/>
    <property type="match status" value="1"/>
</dbReference>
<evidence type="ECO:0000313" key="2">
    <source>
        <dbReference type="EMBL" id="MCW7526854.1"/>
    </source>
</evidence>
<dbReference type="RefSeq" id="WP_265352060.1">
    <property type="nucleotide sequence ID" value="NZ_JAMQPL010000004.1"/>
</dbReference>
<dbReference type="InterPro" id="IPR029044">
    <property type="entry name" value="Nucleotide-diphossugar_trans"/>
</dbReference>
<comment type="caution">
    <text evidence="3">The sequence shown here is derived from an EMBL/GenBank/DDBJ whole genome shotgun (WGS) entry which is preliminary data.</text>
</comment>
<dbReference type="Proteomes" id="UP001208540">
    <property type="component" value="Unassembled WGS sequence"/>
</dbReference>
<protein>
    <submittedName>
        <fullName evidence="3">Glycosyltransferase</fullName>
    </submittedName>
</protein>
<feature type="domain" description="Glycosyltransferase 2-like" evidence="1">
    <location>
        <begin position="98"/>
        <end position="195"/>
    </location>
</feature>
<name>A0AAW5VHF8_9LEPT</name>
<evidence type="ECO:0000313" key="4">
    <source>
        <dbReference type="Proteomes" id="UP001208540"/>
    </source>
</evidence>
<dbReference type="SUPFAM" id="SSF53448">
    <property type="entry name" value="Nucleotide-diphospho-sugar transferases"/>
    <property type="match status" value="1"/>
</dbReference>
<gene>
    <name evidence="2" type="ORF">ND861_10905</name>
    <name evidence="3" type="ORF">ND862_11060</name>
</gene>
<dbReference type="EMBL" id="JAMQPL010000004">
    <property type="protein sequence ID" value="MCW7530757.1"/>
    <property type="molecule type" value="Genomic_DNA"/>
</dbReference>
<dbReference type="PANTHER" id="PTHR22916:SF65">
    <property type="entry name" value="SLR1065 PROTEIN"/>
    <property type="match status" value="1"/>
</dbReference>
<feature type="domain" description="Glycosyltransferase 2-like" evidence="1">
    <location>
        <begin position="11"/>
        <end position="64"/>
    </location>
</feature>
<sequence>MSSTENINIISIVTPSFNQGEFIERTLKSVISQEGDFFIDYIVMDGKSNDNTVDILDYFKKKYDVGELVQEFKGRKFKKFQIDSNCKVNCLGVSYRFYSEKDKGQTNAINNGWKIAEGNIIAWLNSDDVYLPGALSKVVSLFLNKDVYALYAIGLHIDKSDNLIEFYPIETYSFSRLFEYCIICQPTVFLRRDILDIIGYLNESLGYCMDYEYWLRVAKSFEFTFLPKTIACTRIHENTKTSQNFNVHNEILAMQKNLIGKVSAHWLFFYAKYFLLKMGIFGNGILLKIAVRLYAYFLRLKYQ</sequence>
<dbReference type="GO" id="GO:0016758">
    <property type="term" value="F:hexosyltransferase activity"/>
    <property type="evidence" value="ECO:0007669"/>
    <property type="project" value="UniProtKB-ARBA"/>
</dbReference>
<dbReference type="Pfam" id="PF00535">
    <property type="entry name" value="Glycos_transf_2"/>
    <property type="match status" value="2"/>
</dbReference>
<organism evidence="3 4">
    <name type="scientific">Leptospira soteropolitanensis</name>
    <dbReference type="NCBI Taxonomy" id="2950025"/>
    <lineage>
        <taxon>Bacteria</taxon>
        <taxon>Pseudomonadati</taxon>
        <taxon>Spirochaetota</taxon>
        <taxon>Spirochaetia</taxon>
        <taxon>Leptospirales</taxon>
        <taxon>Leptospiraceae</taxon>
        <taxon>Leptospira</taxon>
    </lineage>
</organism>
<keyword evidence="5" id="KW-1185">Reference proteome</keyword>
<evidence type="ECO:0000313" key="5">
    <source>
        <dbReference type="Proteomes" id="UP001208912"/>
    </source>
</evidence>
<dbReference type="EMBL" id="JAMQPM010000004">
    <property type="protein sequence ID" value="MCW7526854.1"/>
    <property type="molecule type" value="Genomic_DNA"/>
</dbReference>
<evidence type="ECO:0000313" key="3">
    <source>
        <dbReference type="EMBL" id="MCW7530757.1"/>
    </source>
</evidence>